<gene>
    <name evidence="2" type="ORF">LDHU3_30.1050</name>
</gene>
<proteinExistence type="predicted"/>
<dbReference type="VEuPathDB" id="TriTrypDB:LdCL_300013500"/>
<dbReference type="AlphaFoldDB" id="A0A6J8FGG6"/>
<evidence type="ECO:0000313" key="2">
    <source>
        <dbReference type="EMBL" id="CAC5432101.1"/>
    </source>
</evidence>
<evidence type="ECO:0000313" key="3">
    <source>
        <dbReference type="Proteomes" id="UP000601710"/>
    </source>
</evidence>
<accession>A0A6J8FGG6</accession>
<sequence length="425" mass="46943">MSGFWSFRECDSGSAAAANSASGLQQLDLAVTQVLPVGVEFKRATLSTAQEGSHTRFGRKVAPHVEAVEWTGGTDCGPAKKLARQADLSSSQSISVEAYDVAVDEGGINAYLLDREEVVDAVQRSWWEALDADVRPGLSLPSASIAPAKVDTPDAETLELVREFLYHASDNVPERETARSCDNAFLSYEVRLSERKEQRTYLDRSPASEVQMKSRKNAKHADSRSFRSTVPRGPSLHTERLARLRGRRASTAALQLSEGEMSKSKAGSCYNQDHGGIAKDTTVVSHVSSRPEGQCSCELETNSGACTVAPLETQSEVFSPSAALQDVLRTHTRRVNLSSTAATRMEVIRRREELLLLRRYFALWLAAAEQRHIKQCAASYHCFLMWCINDTIEHTTSQVKEEESICAYRHCASDFRLAKRQGKRA</sequence>
<feature type="region of interest" description="Disordered" evidence="1">
    <location>
        <begin position="197"/>
        <end position="239"/>
    </location>
</feature>
<dbReference type="VEuPathDB" id="TriTrypDB:LdBPK_300840.1"/>
<dbReference type="EMBL" id="LR812650">
    <property type="protein sequence ID" value="CAC5432101.1"/>
    <property type="molecule type" value="Genomic_DNA"/>
</dbReference>
<evidence type="ECO:0000256" key="1">
    <source>
        <dbReference type="SAM" id="MobiDB-lite"/>
    </source>
</evidence>
<protein>
    <submittedName>
        <fullName evidence="2">Hypothetical_protein_conserved</fullName>
    </submittedName>
</protein>
<name>A0A6J8FGG6_LEIDO</name>
<dbReference type="VEuPathDB" id="TriTrypDB:LDHU3_30.1050"/>
<organism evidence="2 3">
    <name type="scientific">Leishmania donovani</name>
    <dbReference type="NCBI Taxonomy" id="5661"/>
    <lineage>
        <taxon>Eukaryota</taxon>
        <taxon>Discoba</taxon>
        <taxon>Euglenozoa</taxon>
        <taxon>Kinetoplastea</taxon>
        <taxon>Metakinetoplastina</taxon>
        <taxon>Trypanosomatida</taxon>
        <taxon>Trypanosomatidae</taxon>
        <taxon>Leishmaniinae</taxon>
        <taxon>Leishmania</taxon>
    </lineage>
</organism>
<dbReference type="Proteomes" id="UP000601710">
    <property type="component" value="Chromosome 30"/>
</dbReference>
<reference evidence="2" key="1">
    <citation type="submission" date="2020-06" db="EMBL/GenBank/DDBJ databases">
        <authorList>
            <person name="Camacho E."/>
            <person name="Gonzalez-de la Fuente S."/>
            <person name="Rastrojo A."/>
            <person name="Peiro-Pastor R."/>
            <person name="Solana JC."/>
            <person name="Tabera L."/>
            <person name="Gamarro F."/>
            <person name="Carrasco-Ramiro F."/>
            <person name="Requena JM."/>
            <person name="Aguado B."/>
        </authorList>
    </citation>
    <scope>NUCLEOTIDE SEQUENCE</scope>
</reference>